<dbReference type="EMBL" id="BPLR01016148">
    <property type="protein sequence ID" value="GIY81630.1"/>
    <property type="molecule type" value="Genomic_DNA"/>
</dbReference>
<protein>
    <submittedName>
        <fullName evidence="2">Uncharacterized protein</fullName>
    </submittedName>
</protein>
<feature type="transmembrane region" description="Helical" evidence="1">
    <location>
        <begin position="66"/>
        <end position="83"/>
    </location>
</feature>
<keyword evidence="1" id="KW-0812">Transmembrane</keyword>
<evidence type="ECO:0000313" key="2">
    <source>
        <dbReference type="EMBL" id="GIY81630.1"/>
    </source>
</evidence>
<accession>A0AAV4WJR6</accession>
<evidence type="ECO:0000313" key="3">
    <source>
        <dbReference type="Proteomes" id="UP001054945"/>
    </source>
</evidence>
<organism evidence="2 3">
    <name type="scientific">Caerostris extrusa</name>
    <name type="common">Bark spider</name>
    <name type="synonym">Caerostris bankana</name>
    <dbReference type="NCBI Taxonomy" id="172846"/>
    <lineage>
        <taxon>Eukaryota</taxon>
        <taxon>Metazoa</taxon>
        <taxon>Ecdysozoa</taxon>
        <taxon>Arthropoda</taxon>
        <taxon>Chelicerata</taxon>
        <taxon>Arachnida</taxon>
        <taxon>Araneae</taxon>
        <taxon>Araneomorphae</taxon>
        <taxon>Entelegynae</taxon>
        <taxon>Araneoidea</taxon>
        <taxon>Araneidae</taxon>
        <taxon>Caerostris</taxon>
    </lineage>
</organism>
<name>A0AAV4WJR6_CAEEX</name>
<sequence>MSKLTVCRTNVKMLEKLLQLLTGKGRRATTKLRDRKRLNRERPQYAQAHVRPRRPMACRFKSRRTLCYWPLNLENLFFFFFLLQEDCHFYIQKMELN</sequence>
<dbReference type="Proteomes" id="UP001054945">
    <property type="component" value="Unassembled WGS sequence"/>
</dbReference>
<reference evidence="2 3" key="1">
    <citation type="submission" date="2021-06" db="EMBL/GenBank/DDBJ databases">
        <title>Caerostris extrusa draft genome.</title>
        <authorList>
            <person name="Kono N."/>
            <person name="Arakawa K."/>
        </authorList>
    </citation>
    <scope>NUCLEOTIDE SEQUENCE [LARGE SCALE GENOMIC DNA]</scope>
</reference>
<dbReference type="AlphaFoldDB" id="A0AAV4WJR6"/>
<gene>
    <name evidence="2" type="ORF">CEXT_658821</name>
</gene>
<comment type="caution">
    <text evidence="2">The sequence shown here is derived from an EMBL/GenBank/DDBJ whole genome shotgun (WGS) entry which is preliminary data.</text>
</comment>
<proteinExistence type="predicted"/>
<keyword evidence="1" id="KW-0472">Membrane</keyword>
<keyword evidence="1" id="KW-1133">Transmembrane helix</keyword>
<keyword evidence="3" id="KW-1185">Reference proteome</keyword>
<evidence type="ECO:0000256" key="1">
    <source>
        <dbReference type="SAM" id="Phobius"/>
    </source>
</evidence>